<dbReference type="RefSeq" id="WP_268045076.1">
    <property type="nucleotide sequence ID" value="NZ_CP104064.1"/>
</dbReference>
<protein>
    <submittedName>
        <fullName evidence="2">Uncharacterized protein</fullName>
    </submittedName>
</protein>
<gene>
    <name evidence="2" type="ORF">NZD86_03320</name>
</gene>
<accession>A0ABY6Z5L5</accession>
<sequence length="52" mass="6202">MFDANQETVQRDHQHEYHVMNSESSEEQIRYKCVFCGHMINQEDIEKGTTIN</sequence>
<name>A0ABY6Z5L5_9BACL</name>
<evidence type="ECO:0000313" key="2">
    <source>
        <dbReference type="EMBL" id="WAH37574.1"/>
    </source>
</evidence>
<feature type="region of interest" description="Disordered" evidence="1">
    <location>
        <begin position="1"/>
        <end position="22"/>
    </location>
</feature>
<organism evidence="2 3">
    <name type="scientific">Alicyclobacillus dauci</name>
    <dbReference type="NCBI Taxonomy" id="1475485"/>
    <lineage>
        <taxon>Bacteria</taxon>
        <taxon>Bacillati</taxon>
        <taxon>Bacillota</taxon>
        <taxon>Bacilli</taxon>
        <taxon>Bacillales</taxon>
        <taxon>Alicyclobacillaceae</taxon>
        <taxon>Alicyclobacillus</taxon>
    </lineage>
</organism>
<evidence type="ECO:0000256" key="1">
    <source>
        <dbReference type="SAM" id="MobiDB-lite"/>
    </source>
</evidence>
<dbReference type="EMBL" id="CP104064">
    <property type="protein sequence ID" value="WAH37574.1"/>
    <property type="molecule type" value="Genomic_DNA"/>
</dbReference>
<reference evidence="2" key="1">
    <citation type="submission" date="2022-08" db="EMBL/GenBank/DDBJ databases">
        <title>Alicyclobacillus dauci DSM2870, complete genome.</title>
        <authorList>
            <person name="Wang Q."/>
            <person name="Cai R."/>
            <person name="Wang Z."/>
        </authorList>
    </citation>
    <scope>NUCLEOTIDE SEQUENCE</scope>
    <source>
        <strain evidence="2">DSM 28700</strain>
    </source>
</reference>
<dbReference type="Proteomes" id="UP001164803">
    <property type="component" value="Chromosome"/>
</dbReference>
<keyword evidence="3" id="KW-1185">Reference proteome</keyword>
<proteinExistence type="predicted"/>
<feature type="compositionally biased region" description="Basic and acidic residues" evidence="1">
    <location>
        <begin position="9"/>
        <end position="18"/>
    </location>
</feature>
<evidence type="ECO:0000313" key="3">
    <source>
        <dbReference type="Proteomes" id="UP001164803"/>
    </source>
</evidence>